<organism evidence="4 5">
    <name type="scientific">Pseudoglutamicibacter albus</name>
    <dbReference type="NCBI Taxonomy" id="98671"/>
    <lineage>
        <taxon>Bacteria</taxon>
        <taxon>Bacillati</taxon>
        <taxon>Actinomycetota</taxon>
        <taxon>Actinomycetes</taxon>
        <taxon>Micrococcales</taxon>
        <taxon>Micrococcaceae</taxon>
        <taxon>Pseudoglutamicibacter</taxon>
    </lineage>
</organism>
<dbReference type="PANTHER" id="PTHR33969:SF2">
    <property type="entry name" value="SEGREGATION AND CONDENSATION PROTEIN A"/>
    <property type="match status" value="1"/>
</dbReference>
<evidence type="ECO:0000256" key="3">
    <source>
        <dbReference type="SAM" id="MobiDB-lite"/>
    </source>
</evidence>
<dbReference type="Gene3D" id="1.10.10.580">
    <property type="entry name" value="Structural maintenance of chromosome 1. Chain E"/>
    <property type="match status" value="1"/>
</dbReference>
<dbReference type="EMBL" id="JAVDXX010000001">
    <property type="protein sequence ID" value="MDR7293271.1"/>
    <property type="molecule type" value="Genomic_DNA"/>
</dbReference>
<evidence type="ECO:0000313" key="4">
    <source>
        <dbReference type="EMBL" id="MDR7293271.1"/>
    </source>
</evidence>
<feature type="compositionally biased region" description="Polar residues" evidence="3">
    <location>
        <begin position="1"/>
        <end position="13"/>
    </location>
</feature>
<dbReference type="RefSeq" id="WP_310246065.1">
    <property type="nucleotide sequence ID" value="NZ_JAVDXX010000001.1"/>
</dbReference>
<proteinExistence type="predicted"/>
<sequence length="328" mass="35564">MTLNPATGTQQSAPAIHTPAAEAQASGTGHESTAPKAPGPAASANFQVTLENFNGPFEVLVEMLSRRDLDITEVALAEVTDEFVAYLRTLADEVGATVLDETTEFLVVASTLLDMKAARLLPQGEVEDAEDIERLEARDLLFARLLQYKAYKEAANVLEHLLEAGSRFVPRQVRAEDPDVREHLPELEWTHTPQQFAQIAAKALTRKHTTEPEAVGTDHIHNAPVSVAEQAQHIAARLKAAKALTFSELTADAEASLVVVARFLALLEMYRDRAVELDQESPLTEIMVEWIATGAGEFRVAEYDGDEENANDVSVNDASDGNDAGGTP</sequence>
<dbReference type="InterPro" id="IPR023093">
    <property type="entry name" value="ScpA-like_C"/>
</dbReference>
<evidence type="ECO:0000256" key="1">
    <source>
        <dbReference type="ARBA" id="ARBA00022829"/>
    </source>
</evidence>
<gene>
    <name evidence="4" type="ORF">J2S67_000539</name>
</gene>
<keyword evidence="1" id="KW-0159">Chromosome partition</keyword>
<protein>
    <recommendedName>
        <fullName evidence="2">Segregation and condensation protein A</fullName>
    </recommendedName>
</protein>
<dbReference type="PANTHER" id="PTHR33969">
    <property type="entry name" value="SEGREGATION AND CONDENSATION PROTEIN A"/>
    <property type="match status" value="1"/>
</dbReference>
<accession>A0ABU1Z0E8</accession>
<dbReference type="Proteomes" id="UP001180715">
    <property type="component" value="Unassembled WGS sequence"/>
</dbReference>
<dbReference type="Gene3D" id="6.10.250.2410">
    <property type="match status" value="1"/>
</dbReference>
<feature type="region of interest" description="Disordered" evidence="3">
    <location>
        <begin position="305"/>
        <end position="328"/>
    </location>
</feature>
<dbReference type="InterPro" id="IPR003768">
    <property type="entry name" value="ScpA"/>
</dbReference>
<name>A0ABU1Z0E8_9MICC</name>
<reference evidence="4" key="1">
    <citation type="submission" date="2023-07" db="EMBL/GenBank/DDBJ databases">
        <title>Sequencing the genomes of 1000 actinobacteria strains.</title>
        <authorList>
            <person name="Klenk H.-P."/>
        </authorList>
    </citation>
    <scope>NUCLEOTIDE SEQUENCE</scope>
    <source>
        <strain evidence="4">DSM 13068</strain>
    </source>
</reference>
<evidence type="ECO:0000313" key="5">
    <source>
        <dbReference type="Proteomes" id="UP001180715"/>
    </source>
</evidence>
<comment type="caution">
    <text evidence="4">The sequence shown here is derived from an EMBL/GenBank/DDBJ whole genome shotgun (WGS) entry which is preliminary data.</text>
</comment>
<keyword evidence="5" id="KW-1185">Reference proteome</keyword>
<feature type="region of interest" description="Disordered" evidence="3">
    <location>
        <begin position="1"/>
        <end position="42"/>
    </location>
</feature>
<dbReference type="Pfam" id="PF02616">
    <property type="entry name" value="SMC_ScpA"/>
    <property type="match status" value="1"/>
</dbReference>
<evidence type="ECO:0000256" key="2">
    <source>
        <dbReference type="ARBA" id="ARBA00044777"/>
    </source>
</evidence>